<proteinExistence type="predicted"/>
<accession>A0AAN6TRN7</accession>
<keyword evidence="1" id="KW-0539">Nucleus</keyword>
<dbReference type="Pfam" id="PF11951">
    <property type="entry name" value="Fungal_trans_2"/>
    <property type="match status" value="1"/>
</dbReference>
<evidence type="ECO:0000313" key="5">
    <source>
        <dbReference type="Proteomes" id="UP001302602"/>
    </source>
</evidence>
<reference evidence="4" key="1">
    <citation type="journal article" date="2023" name="Mol. Phylogenet. Evol.">
        <title>Genome-scale phylogeny and comparative genomics of the fungal order Sordariales.</title>
        <authorList>
            <person name="Hensen N."/>
            <person name="Bonometti L."/>
            <person name="Westerberg I."/>
            <person name="Brannstrom I.O."/>
            <person name="Guillou S."/>
            <person name="Cros-Aarteil S."/>
            <person name="Calhoun S."/>
            <person name="Haridas S."/>
            <person name="Kuo A."/>
            <person name="Mondo S."/>
            <person name="Pangilinan J."/>
            <person name="Riley R."/>
            <person name="LaButti K."/>
            <person name="Andreopoulos B."/>
            <person name="Lipzen A."/>
            <person name="Chen C."/>
            <person name="Yan M."/>
            <person name="Daum C."/>
            <person name="Ng V."/>
            <person name="Clum A."/>
            <person name="Steindorff A."/>
            <person name="Ohm R.A."/>
            <person name="Martin F."/>
            <person name="Silar P."/>
            <person name="Natvig D.O."/>
            <person name="Lalanne C."/>
            <person name="Gautier V."/>
            <person name="Ament-Velasquez S.L."/>
            <person name="Kruys A."/>
            <person name="Hutchinson M.I."/>
            <person name="Powell A.J."/>
            <person name="Barry K."/>
            <person name="Miller A.N."/>
            <person name="Grigoriev I.V."/>
            <person name="Debuchy R."/>
            <person name="Gladieux P."/>
            <person name="Hiltunen Thoren M."/>
            <person name="Johannesson H."/>
        </authorList>
    </citation>
    <scope>NUCLEOTIDE SEQUENCE</scope>
    <source>
        <strain evidence="4">CBS 731.68</strain>
    </source>
</reference>
<dbReference type="RefSeq" id="XP_062642619.1">
    <property type="nucleotide sequence ID" value="XM_062789637.1"/>
</dbReference>
<dbReference type="PANTHER" id="PTHR47657:SF7">
    <property type="entry name" value="STEROL REGULATORY ELEMENT-BINDING PROTEIN ECM22"/>
    <property type="match status" value="1"/>
</dbReference>
<dbReference type="GeneID" id="87826407"/>
<comment type="caution">
    <text evidence="4">The sequence shown here is derived from an EMBL/GenBank/DDBJ whole genome shotgun (WGS) entry which is preliminary data.</text>
</comment>
<evidence type="ECO:0000256" key="2">
    <source>
        <dbReference type="SAM" id="MobiDB-lite"/>
    </source>
</evidence>
<feature type="transmembrane region" description="Helical" evidence="3">
    <location>
        <begin position="21"/>
        <end position="41"/>
    </location>
</feature>
<dbReference type="EMBL" id="MU853258">
    <property type="protein sequence ID" value="KAK4118846.1"/>
    <property type="molecule type" value="Genomic_DNA"/>
</dbReference>
<protein>
    <submittedName>
        <fullName evidence="4">Uncharacterized protein</fullName>
    </submittedName>
</protein>
<feature type="compositionally biased region" description="Polar residues" evidence="2">
    <location>
        <begin position="210"/>
        <end position="222"/>
    </location>
</feature>
<feature type="region of interest" description="Disordered" evidence="2">
    <location>
        <begin position="159"/>
        <end position="222"/>
    </location>
</feature>
<gene>
    <name evidence="4" type="ORF">N657DRAFT_582838</name>
</gene>
<dbReference type="InterPro" id="IPR052400">
    <property type="entry name" value="Zn2-C6_fungal_TF"/>
</dbReference>
<feature type="transmembrane region" description="Helical" evidence="3">
    <location>
        <begin position="113"/>
        <end position="137"/>
    </location>
</feature>
<feature type="transmembrane region" description="Helical" evidence="3">
    <location>
        <begin position="78"/>
        <end position="101"/>
    </location>
</feature>
<evidence type="ECO:0000313" key="4">
    <source>
        <dbReference type="EMBL" id="KAK4118846.1"/>
    </source>
</evidence>
<sequence length="556" mass="63002">MYHKLSGMFDLKWKLRDHISVLVLVIVLLILTGVYMNLAPFVTRPDIMGIVYSIKSIIIILYQLLTEHTRRFARWKSLKANCILNCIEPVFWLTLIILKFMGISKFCSGSSCGVAWVSAIVVIVIFLVSVHLCMLAYREYREFRKFGTTAGPGNLIHAAPATCPTDGPQDNRDSSRRVRPNAVTVHRRSHAKSRTGCRTCKRRRIKSPRESSTPSQPQGSVPSTCDLNLIDLELMHNFTTYTCTTIASDPAVRQMLRTTAVHMAVECEYLMRAILAVSALHLSRYRPQKKTLYLERAMHHHQAASSVAIELMTDLRVEECERFHLFSMLTVYYALGCPINEADLGPGSPLIPHWLRLLHGMEPILHMLNPKEYRGTLTPLFDYGKSRMRPFLTATPPRDPTLLADLQSSIHRTCTNPDLIPTYDNMIQQLRRMLGLILTPSDGALSLTNGTPASPASALAAAAGGSAWTKIEAYDILIWQWTQGRNFLPLLEAASPPQEAVVIFAHCLLVLRKLENQWWAEGWADHLMNKTWAMLDEEHRHWVGWVTEEMGWIPPR</sequence>
<organism evidence="4 5">
    <name type="scientific">Parathielavia appendiculata</name>
    <dbReference type="NCBI Taxonomy" id="2587402"/>
    <lineage>
        <taxon>Eukaryota</taxon>
        <taxon>Fungi</taxon>
        <taxon>Dikarya</taxon>
        <taxon>Ascomycota</taxon>
        <taxon>Pezizomycotina</taxon>
        <taxon>Sordariomycetes</taxon>
        <taxon>Sordariomycetidae</taxon>
        <taxon>Sordariales</taxon>
        <taxon>Chaetomiaceae</taxon>
        <taxon>Parathielavia</taxon>
    </lineage>
</organism>
<evidence type="ECO:0000256" key="1">
    <source>
        <dbReference type="ARBA" id="ARBA00023242"/>
    </source>
</evidence>
<feature type="compositionally biased region" description="Basic residues" evidence="2">
    <location>
        <begin position="185"/>
        <end position="206"/>
    </location>
</feature>
<name>A0AAN6TRN7_9PEZI</name>
<dbReference type="Proteomes" id="UP001302602">
    <property type="component" value="Unassembled WGS sequence"/>
</dbReference>
<keyword evidence="3" id="KW-1133">Transmembrane helix</keyword>
<keyword evidence="5" id="KW-1185">Reference proteome</keyword>
<reference evidence="4" key="2">
    <citation type="submission" date="2023-05" db="EMBL/GenBank/DDBJ databases">
        <authorList>
            <consortium name="Lawrence Berkeley National Laboratory"/>
            <person name="Steindorff A."/>
            <person name="Hensen N."/>
            <person name="Bonometti L."/>
            <person name="Westerberg I."/>
            <person name="Brannstrom I.O."/>
            <person name="Guillou S."/>
            <person name="Cros-Aarteil S."/>
            <person name="Calhoun S."/>
            <person name="Haridas S."/>
            <person name="Kuo A."/>
            <person name="Mondo S."/>
            <person name="Pangilinan J."/>
            <person name="Riley R."/>
            <person name="Labutti K."/>
            <person name="Andreopoulos B."/>
            <person name="Lipzen A."/>
            <person name="Chen C."/>
            <person name="Yanf M."/>
            <person name="Daum C."/>
            <person name="Ng V."/>
            <person name="Clum A."/>
            <person name="Ohm R."/>
            <person name="Martin F."/>
            <person name="Silar P."/>
            <person name="Natvig D."/>
            <person name="Lalanne C."/>
            <person name="Gautier V."/>
            <person name="Ament-Velasquez S.L."/>
            <person name="Kruys A."/>
            <person name="Hutchinson M.I."/>
            <person name="Powell A.J."/>
            <person name="Barry K."/>
            <person name="Miller A.N."/>
            <person name="Grigoriev I.V."/>
            <person name="Debuchy R."/>
            <person name="Gladieux P."/>
            <person name="Thoren M.H."/>
            <person name="Johannesson H."/>
        </authorList>
    </citation>
    <scope>NUCLEOTIDE SEQUENCE</scope>
    <source>
        <strain evidence="4">CBS 731.68</strain>
    </source>
</reference>
<evidence type="ECO:0000256" key="3">
    <source>
        <dbReference type="SAM" id="Phobius"/>
    </source>
</evidence>
<dbReference type="AlphaFoldDB" id="A0AAN6TRN7"/>
<dbReference type="GO" id="GO:0000981">
    <property type="term" value="F:DNA-binding transcription factor activity, RNA polymerase II-specific"/>
    <property type="evidence" value="ECO:0007669"/>
    <property type="project" value="TreeGrafter"/>
</dbReference>
<keyword evidence="3" id="KW-0812">Transmembrane</keyword>
<keyword evidence="3" id="KW-0472">Membrane</keyword>
<feature type="transmembrane region" description="Helical" evidence="3">
    <location>
        <begin position="47"/>
        <end position="66"/>
    </location>
</feature>
<dbReference type="InterPro" id="IPR021858">
    <property type="entry name" value="Fun_TF"/>
</dbReference>
<dbReference type="PANTHER" id="PTHR47657">
    <property type="entry name" value="STEROL REGULATORY ELEMENT-BINDING PROTEIN ECM22"/>
    <property type="match status" value="1"/>
</dbReference>